<sequence length="95" mass="10851">MDAKIAKKLERYYKGMANHHRLRILDAIANNPEITVEGLSEILEVNFKTVAQHTYKLYQSGLVDKKYQGKSVAHKLSPYGQKFLSSAKTFLHSIE</sequence>
<dbReference type="InterPro" id="IPR036390">
    <property type="entry name" value="WH_DNA-bd_sf"/>
</dbReference>
<gene>
    <name evidence="2" type="ORF">CEN88_252</name>
</gene>
<dbReference type="AlphaFoldDB" id="A0A554LVM9"/>
<dbReference type="Gene3D" id="1.10.10.10">
    <property type="entry name" value="Winged helix-like DNA-binding domain superfamily/Winged helix DNA-binding domain"/>
    <property type="match status" value="1"/>
</dbReference>
<reference evidence="2 3" key="1">
    <citation type="submission" date="2017-07" db="EMBL/GenBank/DDBJ databases">
        <title>Mechanisms for carbon and nitrogen cycling indicate functional differentiation within the Candidate Phyla Radiation.</title>
        <authorList>
            <person name="Danczak R.E."/>
            <person name="Johnston M.D."/>
            <person name="Kenah C."/>
            <person name="Slattery M."/>
            <person name="Wrighton K.C."/>
            <person name="Wilkins M.J."/>
        </authorList>
    </citation>
    <scope>NUCLEOTIDE SEQUENCE [LARGE SCALE GENOMIC DNA]</scope>
    <source>
        <strain evidence="2">Licking1014_2</strain>
    </source>
</reference>
<feature type="domain" description="HTH arsR-type" evidence="1">
    <location>
        <begin position="1"/>
        <end position="95"/>
    </location>
</feature>
<evidence type="ECO:0000313" key="3">
    <source>
        <dbReference type="Proteomes" id="UP000318711"/>
    </source>
</evidence>
<dbReference type="EMBL" id="VMGL01000026">
    <property type="protein sequence ID" value="TSC96921.1"/>
    <property type="molecule type" value="Genomic_DNA"/>
</dbReference>
<dbReference type="InterPro" id="IPR036388">
    <property type="entry name" value="WH-like_DNA-bd_sf"/>
</dbReference>
<protein>
    <recommendedName>
        <fullName evidence="1">HTH arsR-type domain-containing protein</fullName>
    </recommendedName>
</protein>
<comment type="caution">
    <text evidence="2">The sequence shown here is derived from an EMBL/GenBank/DDBJ whole genome shotgun (WGS) entry which is preliminary data.</text>
</comment>
<dbReference type="SUPFAM" id="SSF46785">
    <property type="entry name" value="Winged helix' DNA-binding domain"/>
    <property type="match status" value="1"/>
</dbReference>
<dbReference type="InterPro" id="IPR011991">
    <property type="entry name" value="ArsR-like_HTH"/>
</dbReference>
<dbReference type="GO" id="GO:0003700">
    <property type="term" value="F:DNA-binding transcription factor activity"/>
    <property type="evidence" value="ECO:0007669"/>
    <property type="project" value="InterPro"/>
</dbReference>
<dbReference type="SMART" id="SM00418">
    <property type="entry name" value="HTH_ARSR"/>
    <property type="match status" value="1"/>
</dbReference>
<dbReference type="CDD" id="cd00090">
    <property type="entry name" value="HTH_ARSR"/>
    <property type="match status" value="1"/>
</dbReference>
<accession>A0A554LVM9</accession>
<dbReference type="PROSITE" id="PS50987">
    <property type="entry name" value="HTH_ARSR_2"/>
    <property type="match status" value="1"/>
</dbReference>
<dbReference type="Proteomes" id="UP000318711">
    <property type="component" value="Unassembled WGS sequence"/>
</dbReference>
<dbReference type="InterPro" id="IPR001845">
    <property type="entry name" value="HTH_ArsR_DNA-bd_dom"/>
</dbReference>
<proteinExistence type="predicted"/>
<evidence type="ECO:0000313" key="2">
    <source>
        <dbReference type="EMBL" id="TSC96921.1"/>
    </source>
</evidence>
<organism evidence="2 3">
    <name type="scientific">Candidatus Berkelbacteria bacterium Licking1014_2</name>
    <dbReference type="NCBI Taxonomy" id="2017146"/>
    <lineage>
        <taxon>Bacteria</taxon>
        <taxon>Candidatus Berkelbacteria</taxon>
    </lineage>
</organism>
<name>A0A554LVM9_9BACT</name>
<evidence type="ECO:0000259" key="1">
    <source>
        <dbReference type="PROSITE" id="PS50987"/>
    </source>
</evidence>
<dbReference type="Pfam" id="PF01022">
    <property type="entry name" value="HTH_5"/>
    <property type="match status" value="1"/>
</dbReference>